<dbReference type="Pfam" id="PF17963">
    <property type="entry name" value="Big_9"/>
    <property type="match status" value="1"/>
</dbReference>
<feature type="domain" description="PKD" evidence="9">
    <location>
        <begin position="1035"/>
        <end position="1087"/>
    </location>
</feature>
<dbReference type="CDD" id="cd00146">
    <property type="entry name" value="PKD"/>
    <property type="match status" value="18"/>
</dbReference>
<feature type="domain" description="PKD" evidence="9">
    <location>
        <begin position="466"/>
        <end position="514"/>
    </location>
</feature>
<comment type="subcellular location">
    <subcellularLocation>
        <location evidence="2">Membrane</location>
        <topology evidence="2">Multi-pass membrane protein</topology>
    </subcellularLocation>
</comment>
<keyword evidence="8" id="KW-0645">Protease</keyword>
<keyword evidence="13" id="KW-1185">Reference proteome</keyword>
<evidence type="ECO:0000313" key="13">
    <source>
        <dbReference type="Proteomes" id="UP000663929"/>
    </source>
</evidence>
<feature type="domain" description="PKD" evidence="9">
    <location>
        <begin position="2406"/>
        <end position="2465"/>
    </location>
</feature>
<dbReference type="PROSITE" id="PS50093">
    <property type="entry name" value="PKD"/>
    <property type="match status" value="19"/>
</dbReference>
<dbReference type="InterPro" id="IPR013783">
    <property type="entry name" value="Ig-like_fold"/>
</dbReference>
<feature type="domain" description="PKD" evidence="9">
    <location>
        <begin position="778"/>
        <end position="816"/>
    </location>
</feature>
<dbReference type="SMART" id="SM00365">
    <property type="entry name" value="LRR_SD22"/>
    <property type="match status" value="5"/>
</dbReference>
<keyword evidence="7" id="KW-0472">Membrane</keyword>
<dbReference type="SUPFAM" id="SSF52058">
    <property type="entry name" value="L domain-like"/>
    <property type="match status" value="2"/>
</dbReference>
<evidence type="ECO:0000313" key="12">
    <source>
        <dbReference type="EMBL" id="QTD50294.1"/>
    </source>
</evidence>
<dbReference type="InterPro" id="IPR022409">
    <property type="entry name" value="PKD/Chitinase_dom"/>
</dbReference>
<feature type="active site" evidence="8">
    <location>
        <position position="180"/>
    </location>
</feature>
<name>A0A8A4TM57_SULCO</name>
<comment type="caution">
    <text evidence="8">Lacks conserved residue(s) required for the propagation of feature annotation.</text>
</comment>
<dbReference type="SMART" id="SM00089">
    <property type="entry name" value="PKD"/>
    <property type="match status" value="21"/>
</dbReference>
<dbReference type="RefSeq" id="WP_237379924.1">
    <property type="nucleotide sequence ID" value="NZ_CP071793.1"/>
</dbReference>
<dbReference type="InterPro" id="IPR006026">
    <property type="entry name" value="Peptidase_Metallo"/>
</dbReference>
<feature type="domain" description="PKD" evidence="9">
    <location>
        <begin position="1548"/>
        <end position="1581"/>
    </location>
</feature>
<dbReference type="Gene3D" id="2.60.120.380">
    <property type="match status" value="3"/>
</dbReference>
<feature type="domain" description="PKD" evidence="9">
    <location>
        <begin position="1121"/>
        <end position="1165"/>
    </location>
</feature>
<feature type="domain" description="PKD" evidence="9">
    <location>
        <begin position="2291"/>
        <end position="2376"/>
    </location>
</feature>
<dbReference type="PROSITE" id="PS51864">
    <property type="entry name" value="ASTACIN"/>
    <property type="match status" value="1"/>
</dbReference>
<dbReference type="Gene3D" id="2.60.40.3440">
    <property type="match status" value="1"/>
</dbReference>
<feature type="domain" description="PKD" evidence="9">
    <location>
        <begin position="2944"/>
        <end position="3024"/>
    </location>
</feature>
<comment type="cofactor">
    <cofactor evidence="8">
        <name>Zn(2+)</name>
        <dbReference type="ChEBI" id="CHEBI:29105"/>
    </cofactor>
    <text evidence="8">Binds 1 zinc ion per subunit.</text>
</comment>
<dbReference type="Pfam" id="PF00801">
    <property type="entry name" value="PKD"/>
    <property type="match status" value="2"/>
</dbReference>
<dbReference type="SMART" id="SM00235">
    <property type="entry name" value="ZnMc"/>
    <property type="match status" value="1"/>
</dbReference>
<dbReference type="Pfam" id="PF01400">
    <property type="entry name" value="Astacin"/>
    <property type="match status" value="1"/>
</dbReference>
<dbReference type="SUPFAM" id="SSF52075">
    <property type="entry name" value="Outer arm dynein light chain 1"/>
    <property type="match status" value="1"/>
</dbReference>
<feature type="binding site" evidence="8">
    <location>
        <position position="189"/>
    </location>
    <ligand>
        <name>Zn(2+)</name>
        <dbReference type="ChEBI" id="CHEBI:29105"/>
        <note>catalytic</note>
    </ligand>
</feature>
<feature type="domain" description="PKD" evidence="9">
    <location>
        <begin position="2231"/>
        <end position="2284"/>
    </location>
</feature>
<dbReference type="PROSITE" id="PS50222">
    <property type="entry name" value="EF_HAND_2"/>
    <property type="match status" value="1"/>
</dbReference>
<proteinExistence type="predicted"/>
<feature type="domain" description="PKD" evidence="9">
    <location>
        <begin position="2777"/>
        <end position="2835"/>
    </location>
</feature>
<dbReference type="Gene3D" id="2.60.40.10">
    <property type="entry name" value="Immunoglobulins"/>
    <property type="match status" value="20"/>
</dbReference>
<dbReference type="Pfam" id="PF12799">
    <property type="entry name" value="LRR_4"/>
    <property type="match status" value="1"/>
</dbReference>
<sequence length="3308" mass="350588">MSDIPHDNDNRNTIDNRRKLVKSHFRSLGRTLLSFIVFSMIAFAGSPTEPERTDGTRLVRIGDMWVRVRGAAPQADAASKRASSKRADDIVISLWANGIVNYRFADDVNALQRDIFDEAAKAWDALDNLDVQRIPDEGPNPANYIEVRNSLDGNNSALGMIGGKQVLNLQTWEPAVILHELGHAIGMLHEQQRPNRDTYITVSEHNALPDKRGNFTRVDGFAQHGDYDFRSIMHYHGHAFSRNGLPTMEPKPAYTEFGEVMGRLDTLSDLDIAEVETRYQGLDTPVTVPDANLRAALLEKADYDENGVLTVSEAASLRGILEISNRDIADLTGITACTSLTGLGLSGNQLTALPDLSPLANLSYLNLNGNQFTAVPTIDASLPLAVLFIQYNPLASESCTQLDAFRARGLKVLKFNPLADQSELDCGNTAPQAAELQAPDELFAGVAAEFGLDASDGDNDQLFVHWDFGDDSGPFGGLSVRHTYAAAGTYTVRVRVADRFGGLAELSRDVTVQAALDQPYLVLGHALGRPDDLVSLPLFFGHMQGAVALQCDLVFDGALLSGERVAAETGLAPHEFHLGFPEPGRARLTVFDVADNDALQQGRLVHIPLRVAAGTQPGSLPVRLENVFIVDAQAAHIAVGDLIAGSVQVIRAVNQQPKIFDYNATLLTSYEPYQSEISAFDLDGDSFLYQLVELPQLGDVTLDPLTGAMTYTPHPGQSGADTFSYRVFDGLVHSRTAVYTIDLQRGNAPPVIDTLTVPEQSYVGVPLTFGAVFSDPEGDDLHLLWDFGNGSGSNDAAPTVTYAEPGTYTVWLEISDGHTKVRKETQIDILANGAPEFVDLVIPNQGRIHTDVTFSAQVSDPDGDPLTVTWELGSETVLEGETVTHRFTTAGTRNLVVTVRDDKGASAQRTGSINIVSVVPPTIRYVHVPPTGSVNRPVSFWVGATDYNRNIDQFHWTFGDGTGATGYRVSHTYTEKGTYPVTLRVVDRNRLESRYDGSIVIDDNAAPVIHFVNGPDSLKTGTAGGFSVVAEDQDGDALTTTWSMGDGTQLTGSAVSHAFAAAGDYVLTVTVRDGSGAETQATKPVQVGDNGAPELRDIQLAAVRSRNYAFDFSATAVDAEGDEISYHWDFGNGETADTAAGSTRAIEVGIFEAVLTLTDSRGAVTRHAQLLEIVENTAPSLAWYGVPGHAKADLETHFIAQARDQEDDAVTYRWSHGEMTRDQAATPFTFTAEGYQTVILRLEDARGAWYERSFSVLVGDQAAPAVRALTMPSHAVIGQATRFAVEGYDPDGGDLTLNWRFNNVDTSDQAQFDHTFDSFSTVTVNLQLSDDQGNTTQITAYGLSVHFAPDIYRFEVPEQVKVGEVFDAQSTADDPENHQLEYVWDFGDGSPLVHRQSTTHSYDRAGQFLVTLTVTDQLGASAYRVQQVEAFDNLPPQIVELNVPAEGRVDVALQVSATAEDAEGEAIRYLWDFGDGSAQVEGNPNSHVYTAPGTYEVTLTAVDARNAASMRTATVEVFEYPVIADLDTPIIVIRDVAADFVVDAYNPSGGELTYSWDFGDGSPVQSGTGLDRVTHTYTELGLRRRLELTVSNGVRSTTAAAYVAVLGPDAEPVAFASEGFKEALVALFDTNGDGEISYGEAAAVDTAITLNSIGGNDISLQGLEAFVNAPSFDASNGRIVSVPHLSHLERMTRLELDSNDVHTMSTLPVNLTHLNLARNELRRLPSLPQTLTWLDCSYNQLLSGFGHGRAPVSLTYLNCSENSSDTNGTVFRLEFTANTNLETLIAKKNRIEDRYFAMPEGLESLTITHTGTLKKVPALPDSIVNLDLGYCPEITTIERLPANLEVFKFGGHNVHFSEYHLASIGDVSHVTRLPELDLANMKLAEVTGLNGMVALEVLDLGGNDLTAVGDLDALVALKRLDLGGNALAAVGALPANLETLDLGDNQLAEHPPLAHLTALTSLHLSKNQLTEVDSLATLTVLTSVDLSHNQLTRLPTLAQPNALTNLVVGFNPLGSLADLGDLPELTTLDCQSAELTALPDLGDLPKLATLIARHNELTSVPDIAANPDLQNLYLEGNLMGLDDCADIAAARGRVTQFQVNPLKDGSDLECPNTAPRIVSLNVPATGSYGANVTMSATVEDDENDRVTLHWDFGNGRQTQAYADESVTVDYPETGSYTVSVRAVDPDGLEDTAESVIVIGSRAPYVTRYGIPSQVFANTNTPFSIEAEDPEGDPITFTWDFGDGSATVTGAAVNHSFSATGTYTVTVTLDDGQGGISTFSRDVEVLAQNRYPDITRAEIPGAATVGVAVDFHVEASDPDGDTITYAWEFGDGATAGTASASHAYSQPGDYTVRIVVRDQWGYGRSTSGVVRVSAANRQPSIDAVEVPTTGFVGENLAMTATVSDPDGDSLTVTWRLGDGTERTGTSIQHSYATEGSYAITITVTDGRGGSATAVRNVNVSEPDNHQPEITALTVPSSANTGEEVAFSVTAQDPDGDALSYAWNFGDGSATQAQANVTHTFANAGDYTVNVTVSDGKGAQVTAGGVIHIQSETPVTELSVPITVTGLSAGSDEALYFRLQAAQNLERLTFTLSGGTGNADLYLLEGELPAVDNYDLVSIGGANDESIDVPAPAGRTWYLMVHGAEAFADASLTVGGDVENRPPVIGTASIPSSGQVGQTLNFDVDVEDPDGDNLVVTWTFGDGEQATGFAVEHAYTSAGTYDVGVTVSDGRGGEASAQGQVVIQATQGNQPPQVTGIDFPGSAENGESVTFTVHATDPNGDPLSYQWTFGDGSGASGQTVSHSYASGGVYSVEVRVSDGRGGTGIGTFQIQITEVPLLSIGDTVGDLSGNAGAYLLHKIVAGDGVTALAVSTSGGTGDMAIFVRAGQRPQGSDYDFVSWQAGNDERVDITDPAGKTWYVVVYGAAAFSDVTLTVSGEEAEGGNRTPTIAGLSLPESGEVGESLTFSVQASDADGDALTITWDTGDGGSGAGAQLTHAFSQPGTYTVTATVSDGRGGSDSATGTVTIAGGGANGTPSITGGNVPTQAIAGTPATFRVTATDPDDDPLTVSWDFGDGASGSGAETSHSYAAAGSYDWVVTVDDGRGGRINSNGTVQVVAQSGSNNPPQITGMSFSPQTETGVATQFSATATDPEGDALTYTWVFGDGATAEGQTVDHTFTEGGTLAVEVRVSDGRGGTATGRSSIQVEQIPSIAPDQTVTGLNASQNGVINYKLVVPDGVGVLAVNLSGGSGDADLYVREGAKPNGSQFDYRSWNGGNGESIEISGAGGKTWYIQLHAYEAFTGVTLSVESP</sequence>
<feature type="domain" description="PKD" evidence="9">
    <location>
        <begin position="3126"/>
        <end position="3204"/>
    </location>
</feature>
<evidence type="ECO:0000256" key="7">
    <source>
        <dbReference type="ARBA" id="ARBA00023136"/>
    </source>
</evidence>
<accession>A0A8A4TM57</accession>
<dbReference type="PRINTS" id="PR00480">
    <property type="entry name" value="ASTACIN"/>
</dbReference>
<dbReference type="Pfam" id="PF04151">
    <property type="entry name" value="PPC"/>
    <property type="match status" value="3"/>
</dbReference>
<dbReference type="KEGG" id="scor:J3U87_32315"/>
<dbReference type="InterPro" id="IPR003591">
    <property type="entry name" value="Leu-rich_rpt_typical-subtyp"/>
</dbReference>
<dbReference type="SMART" id="SM00364">
    <property type="entry name" value="LRR_BAC"/>
    <property type="match status" value="10"/>
</dbReference>
<keyword evidence="6" id="KW-1133">Transmembrane helix</keyword>
<feature type="binding site" evidence="8">
    <location>
        <position position="183"/>
    </location>
    <ligand>
        <name>Zn(2+)</name>
        <dbReference type="ChEBI" id="CHEBI:29105"/>
        <note>catalytic</note>
    </ligand>
</feature>
<keyword evidence="4" id="KW-0812">Transmembrane</keyword>
<organism evidence="12 13">
    <name type="scientific">Sulfidibacter corallicola</name>
    <dbReference type="NCBI Taxonomy" id="2818388"/>
    <lineage>
        <taxon>Bacteria</taxon>
        <taxon>Pseudomonadati</taxon>
        <taxon>Acidobacteriota</taxon>
        <taxon>Holophagae</taxon>
        <taxon>Acanthopleuribacterales</taxon>
        <taxon>Acanthopleuribacteraceae</taxon>
        <taxon>Sulfidibacter</taxon>
    </lineage>
</organism>
<feature type="binding site" evidence="8">
    <location>
        <position position="179"/>
    </location>
    <ligand>
        <name>Zn(2+)</name>
        <dbReference type="ChEBI" id="CHEBI:29105"/>
        <note>catalytic</note>
    </ligand>
</feature>
<feature type="domain" description="PKD" evidence="9">
    <location>
        <begin position="921"/>
        <end position="987"/>
    </location>
</feature>
<dbReference type="GO" id="GO:0008270">
    <property type="term" value="F:zinc ion binding"/>
    <property type="evidence" value="ECO:0007669"/>
    <property type="project" value="UniProtKB-UniRule"/>
</dbReference>
<feature type="domain" description="PKD" evidence="9">
    <location>
        <begin position="2466"/>
        <end position="2541"/>
    </location>
</feature>
<keyword evidence="8" id="KW-0479">Metal-binding</keyword>
<dbReference type="InterPro" id="IPR002048">
    <property type="entry name" value="EF_hand_dom"/>
</dbReference>
<keyword evidence="8" id="KW-0862">Zinc</keyword>
<feature type="domain" description="PKD" evidence="9">
    <location>
        <begin position="2661"/>
        <end position="2748"/>
    </location>
</feature>
<evidence type="ECO:0000256" key="6">
    <source>
        <dbReference type="ARBA" id="ARBA00022989"/>
    </source>
</evidence>
<dbReference type="GO" id="GO:0005886">
    <property type="term" value="C:plasma membrane"/>
    <property type="evidence" value="ECO:0007669"/>
    <property type="project" value="TreeGrafter"/>
</dbReference>
<evidence type="ECO:0000256" key="3">
    <source>
        <dbReference type="ARBA" id="ARBA00022614"/>
    </source>
</evidence>
<dbReference type="InterPro" id="IPR003599">
    <property type="entry name" value="Ig_sub"/>
</dbReference>
<dbReference type="PANTHER" id="PTHR46730">
    <property type="entry name" value="POLYCYSTIN-1"/>
    <property type="match status" value="1"/>
</dbReference>
<evidence type="ECO:0000256" key="1">
    <source>
        <dbReference type="ARBA" id="ARBA00001913"/>
    </source>
</evidence>
<gene>
    <name evidence="12" type="ORF">J3U87_32315</name>
</gene>
<keyword evidence="3" id="KW-0433">Leucine-rich repeat</keyword>
<evidence type="ECO:0000256" key="8">
    <source>
        <dbReference type="PROSITE-ProRule" id="PRU01211"/>
    </source>
</evidence>
<dbReference type="Gene3D" id="3.80.10.10">
    <property type="entry name" value="Ribonuclease Inhibitor"/>
    <property type="match status" value="3"/>
</dbReference>
<dbReference type="InterPro" id="IPR035986">
    <property type="entry name" value="PKD_dom_sf"/>
</dbReference>
<reference evidence="12" key="1">
    <citation type="submission" date="2021-03" db="EMBL/GenBank/DDBJ databases">
        <title>Acanthopleuribacteraceae sp. M133.</title>
        <authorList>
            <person name="Wang G."/>
        </authorList>
    </citation>
    <scope>NUCLEOTIDE SEQUENCE</scope>
    <source>
        <strain evidence="12">M133</strain>
    </source>
</reference>
<dbReference type="EMBL" id="CP071793">
    <property type="protein sequence ID" value="QTD50294.1"/>
    <property type="molecule type" value="Genomic_DNA"/>
</dbReference>
<dbReference type="GO" id="GO:0005261">
    <property type="term" value="F:monoatomic cation channel activity"/>
    <property type="evidence" value="ECO:0007669"/>
    <property type="project" value="TreeGrafter"/>
</dbReference>
<dbReference type="InterPro" id="IPR001611">
    <property type="entry name" value="Leu-rich_rpt"/>
</dbReference>
<dbReference type="SMART" id="SM00409">
    <property type="entry name" value="IG"/>
    <property type="match status" value="4"/>
</dbReference>
<dbReference type="InterPro" id="IPR024079">
    <property type="entry name" value="MetalloPept_cat_dom_sf"/>
</dbReference>
<keyword evidence="5" id="KW-0677">Repeat</keyword>
<feature type="domain" description="EF-hand" evidence="10">
    <location>
        <begin position="1616"/>
        <end position="1651"/>
    </location>
</feature>
<feature type="domain" description="PKD" evidence="9">
    <location>
        <begin position="1464"/>
        <end position="1517"/>
    </location>
</feature>
<feature type="domain" description="PKD" evidence="9">
    <location>
        <begin position="2115"/>
        <end position="2198"/>
    </location>
</feature>
<dbReference type="InterPro" id="IPR001506">
    <property type="entry name" value="Peptidase_M12A"/>
</dbReference>
<dbReference type="PROSITE" id="PS51450">
    <property type="entry name" value="LRR"/>
    <property type="match status" value="6"/>
</dbReference>
<dbReference type="GO" id="GO:0005509">
    <property type="term" value="F:calcium ion binding"/>
    <property type="evidence" value="ECO:0007669"/>
    <property type="project" value="InterPro"/>
</dbReference>
<dbReference type="Pfam" id="PF18911">
    <property type="entry name" value="PKD_4"/>
    <property type="match status" value="17"/>
</dbReference>
<comment type="cofactor">
    <cofactor evidence="1">
        <name>Ca(2+)</name>
        <dbReference type="ChEBI" id="CHEBI:29108"/>
    </cofactor>
</comment>
<dbReference type="InterPro" id="IPR032675">
    <property type="entry name" value="LRR_dom_sf"/>
</dbReference>
<evidence type="ECO:0000259" key="11">
    <source>
        <dbReference type="PROSITE" id="PS51864"/>
    </source>
</evidence>
<keyword evidence="8" id="KW-0378">Hydrolase</keyword>
<dbReference type="Gene3D" id="3.40.390.10">
    <property type="entry name" value="Collagenase (Catalytic Domain)"/>
    <property type="match status" value="1"/>
</dbReference>
<evidence type="ECO:0000256" key="4">
    <source>
        <dbReference type="ARBA" id="ARBA00022692"/>
    </source>
</evidence>
<protein>
    <submittedName>
        <fullName evidence="12">PKD domain-containing protein</fullName>
    </submittedName>
</protein>
<feature type="domain" description="Peptidase M12A" evidence="11">
    <location>
        <begin position="86"/>
        <end position="285"/>
    </location>
</feature>
<dbReference type="GO" id="GO:0006508">
    <property type="term" value="P:proteolysis"/>
    <property type="evidence" value="ECO:0007669"/>
    <property type="project" value="UniProtKB-KW"/>
</dbReference>
<dbReference type="InterPro" id="IPR007280">
    <property type="entry name" value="Peptidase_C_arc/bac"/>
</dbReference>
<evidence type="ECO:0000259" key="9">
    <source>
        <dbReference type="PROSITE" id="PS50093"/>
    </source>
</evidence>
<keyword evidence="8" id="KW-0482">Metalloprotease</keyword>
<feature type="domain" description="PKD" evidence="9">
    <location>
        <begin position="3062"/>
        <end position="3120"/>
    </location>
</feature>
<evidence type="ECO:0000256" key="5">
    <source>
        <dbReference type="ARBA" id="ARBA00022737"/>
    </source>
</evidence>
<evidence type="ECO:0000259" key="10">
    <source>
        <dbReference type="PROSITE" id="PS50222"/>
    </source>
</evidence>
<dbReference type="Proteomes" id="UP000663929">
    <property type="component" value="Chromosome"/>
</dbReference>
<dbReference type="GO" id="GO:0006816">
    <property type="term" value="P:calcium ion transport"/>
    <property type="evidence" value="ECO:0007669"/>
    <property type="project" value="TreeGrafter"/>
</dbReference>
<feature type="domain" description="PKD" evidence="9">
    <location>
        <begin position="863"/>
        <end position="915"/>
    </location>
</feature>
<dbReference type="PANTHER" id="PTHR46730:SF1">
    <property type="entry name" value="PLAT DOMAIN-CONTAINING PROTEIN"/>
    <property type="match status" value="1"/>
</dbReference>
<evidence type="ECO:0000256" key="2">
    <source>
        <dbReference type="ARBA" id="ARBA00004141"/>
    </source>
</evidence>
<dbReference type="InterPro" id="IPR000601">
    <property type="entry name" value="PKD_dom"/>
</dbReference>
<dbReference type="GO" id="GO:0004222">
    <property type="term" value="F:metalloendopeptidase activity"/>
    <property type="evidence" value="ECO:0007669"/>
    <property type="project" value="UniProtKB-UniRule"/>
</dbReference>
<dbReference type="SUPFAM" id="SSF49299">
    <property type="entry name" value="PKD domain"/>
    <property type="match status" value="20"/>
</dbReference>
<feature type="domain" description="PKD" evidence="9">
    <location>
        <begin position="1366"/>
        <end position="1422"/>
    </location>
</feature>
<dbReference type="InterPro" id="IPR025875">
    <property type="entry name" value="Leu-rich_rpt_4"/>
</dbReference>
<dbReference type="SMART" id="SM00369">
    <property type="entry name" value="LRR_TYP"/>
    <property type="match status" value="8"/>
</dbReference>
<dbReference type="SUPFAM" id="SSF55486">
    <property type="entry name" value="Metalloproteases ('zincins'), catalytic domain"/>
    <property type="match status" value="1"/>
</dbReference>